<organism evidence="1 2">
    <name type="scientific">Novosphingobium mathurense</name>
    <dbReference type="NCBI Taxonomy" id="428990"/>
    <lineage>
        <taxon>Bacteria</taxon>
        <taxon>Pseudomonadati</taxon>
        <taxon>Pseudomonadota</taxon>
        <taxon>Alphaproteobacteria</taxon>
        <taxon>Sphingomonadales</taxon>
        <taxon>Sphingomonadaceae</taxon>
        <taxon>Novosphingobium</taxon>
    </lineage>
</organism>
<dbReference type="Proteomes" id="UP000190989">
    <property type="component" value="Unassembled WGS sequence"/>
</dbReference>
<proteinExistence type="predicted"/>
<evidence type="ECO:0000313" key="2">
    <source>
        <dbReference type="Proteomes" id="UP000190989"/>
    </source>
</evidence>
<dbReference type="EMBL" id="FVZE01000003">
    <property type="protein sequence ID" value="SLJ99720.1"/>
    <property type="molecule type" value="Genomic_DNA"/>
</dbReference>
<accession>A0A1U6HV85</accession>
<name>A0A1U6HV85_9SPHN</name>
<keyword evidence="2" id="KW-1185">Reference proteome</keyword>
<evidence type="ECO:0000313" key="1">
    <source>
        <dbReference type="EMBL" id="SLJ99720.1"/>
    </source>
</evidence>
<gene>
    <name evidence="1" type="ORF">SAMN06295987_103147</name>
</gene>
<reference evidence="2" key="1">
    <citation type="submission" date="2017-02" db="EMBL/GenBank/DDBJ databases">
        <authorList>
            <person name="Varghese N."/>
            <person name="Submissions S."/>
        </authorList>
    </citation>
    <scope>NUCLEOTIDE SEQUENCE [LARGE SCALE GENOMIC DNA]</scope>
    <source>
        <strain evidence="2">SM117</strain>
    </source>
</reference>
<dbReference type="STRING" id="428990.SAMN06295987_103147"/>
<sequence>MWSHLLSAEHTFSDVWQTNDLAIAEKAPIRARSKGIHFDTNISDMMRTSAAKKAARTGCTGCPTKMRRPTYYTPHDG</sequence>
<dbReference type="RefSeq" id="WP_139383977.1">
    <property type="nucleotide sequence ID" value="NZ_FVZE01000003.1"/>
</dbReference>
<protein>
    <submittedName>
        <fullName evidence="1">Uncharacterized protein</fullName>
    </submittedName>
</protein>
<dbReference type="AlphaFoldDB" id="A0A1U6HV85"/>